<dbReference type="EMBL" id="VDLX02000008">
    <property type="protein sequence ID" value="KAB8193094.1"/>
    <property type="molecule type" value="Genomic_DNA"/>
</dbReference>
<proteinExistence type="predicted"/>
<keyword evidence="2" id="KW-1185">Reference proteome</keyword>
<gene>
    <name evidence="1" type="ORF">FH608_022465</name>
</gene>
<name>A0A5C4WCM9_9ACTN</name>
<dbReference type="AlphaFoldDB" id="A0A5C4WCM9"/>
<dbReference type="RefSeq" id="WP_139632550.1">
    <property type="nucleotide sequence ID" value="NZ_VDLX02000008.1"/>
</dbReference>
<accession>A0A5C4WCM9</accession>
<dbReference type="OrthoDB" id="4238587at2"/>
<dbReference type="Proteomes" id="UP000312512">
    <property type="component" value="Unassembled WGS sequence"/>
</dbReference>
<reference evidence="1 2" key="1">
    <citation type="submission" date="2019-10" db="EMBL/GenBank/DDBJ databases">
        <title>Nonomuraea sp. nov., isolated from Phyllanthus amarus.</title>
        <authorList>
            <person name="Klykleung N."/>
            <person name="Tanasupawat S."/>
        </authorList>
    </citation>
    <scope>NUCLEOTIDE SEQUENCE [LARGE SCALE GENOMIC DNA]</scope>
    <source>
        <strain evidence="1 2">PA1-10</strain>
    </source>
</reference>
<dbReference type="Pfam" id="PF19741">
    <property type="entry name" value="DUF6230"/>
    <property type="match status" value="1"/>
</dbReference>
<organism evidence="1 2">
    <name type="scientific">Nonomuraea phyllanthi</name>
    <dbReference type="NCBI Taxonomy" id="2219224"/>
    <lineage>
        <taxon>Bacteria</taxon>
        <taxon>Bacillati</taxon>
        <taxon>Actinomycetota</taxon>
        <taxon>Actinomycetes</taxon>
        <taxon>Streptosporangiales</taxon>
        <taxon>Streptosporangiaceae</taxon>
        <taxon>Nonomuraea</taxon>
    </lineage>
</organism>
<sequence>MRGRVRWRRFLVMLVPSLLALGVLATGMAQGALPASFAVSGRQMKVSADRLTGRGLGLFPGVVRSVDGRRHVVLNLSLRTAQVYGLCQSALVDTPLGRFTVRLSARDRGRPSRISQLAIAATSLSADVDFSSVVINQDAGLLSLGDALEGRRGDFGLGAPAFTVRDVTVDTWMVTGGTFRVDDLQVAVGRGVRPCF</sequence>
<protein>
    <submittedName>
        <fullName evidence="1">Cholesterol esterase</fullName>
    </submittedName>
</protein>
<comment type="caution">
    <text evidence="1">The sequence shown here is derived from an EMBL/GenBank/DDBJ whole genome shotgun (WGS) entry which is preliminary data.</text>
</comment>
<dbReference type="InterPro" id="IPR046198">
    <property type="entry name" value="DUF6230"/>
</dbReference>
<evidence type="ECO:0000313" key="1">
    <source>
        <dbReference type="EMBL" id="KAB8193094.1"/>
    </source>
</evidence>
<evidence type="ECO:0000313" key="2">
    <source>
        <dbReference type="Proteomes" id="UP000312512"/>
    </source>
</evidence>